<protein>
    <recommendedName>
        <fullName evidence="3">RNase H type-1 domain-containing protein</fullName>
    </recommendedName>
</protein>
<dbReference type="EMBL" id="JBBPBN010000444">
    <property type="protein sequence ID" value="KAK8486360.1"/>
    <property type="molecule type" value="Genomic_DNA"/>
</dbReference>
<comment type="caution">
    <text evidence="1">The sequence shown here is derived from an EMBL/GenBank/DDBJ whole genome shotgun (WGS) entry which is preliminary data.</text>
</comment>
<dbReference type="Proteomes" id="UP001396334">
    <property type="component" value="Unassembled WGS sequence"/>
</dbReference>
<keyword evidence="2" id="KW-1185">Reference proteome</keyword>
<accession>A0ABR2A057</accession>
<sequence length="79" mass="9269">MGYPQQLGSLVLPILMEMQQQHWEVHFRFVRHEGNTPANMMARLAWQDSSGYRRYMDPPSAIRETVVQDKQILHTVMAL</sequence>
<proteinExistence type="predicted"/>
<evidence type="ECO:0000313" key="1">
    <source>
        <dbReference type="EMBL" id="KAK8486360.1"/>
    </source>
</evidence>
<organism evidence="1 2">
    <name type="scientific">Hibiscus sabdariffa</name>
    <name type="common">roselle</name>
    <dbReference type="NCBI Taxonomy" id="183260"/>
    <lineage>
        <taxon>Eukaryota</taxon>
        <taxon>Viridiplantae</taxon>
        <taxon>Streptophyta</taxon>
        <taxon>Embryophyta</taxon>
        <taxon>Tracheophyta</taxon>
        <taxon>Spermatophyta</taxon>
        <taxon>Magnoliopsida</taxon>
        <taxon>eudicotyledons</taxon>
        <taxon>Gunneridae</taxon>
        <taxon>Pentapetalae</taxon>
        <taxon>rosids</taxon>
        <taxon>malvids</taxon>
        <taxon>Malvales</taxon>
        <taxon>Malvaceae</taxon>
        <taxon>Malvoideae</taxon>
        <taxon>Hibiscus</taxon>
    </lineage>
</organism>
<evidence type="ECO:0000313" key="2">
    <source>
        <dbReference type="Proteomes" id="UP001396334"/>
    </source>
</evidence>
<name>A0ABR2A057_9ROSI</name>
<gene>
    <name evidence="1" type="ORF">V6N11_064523</name>
</gene>
<evidence type="ECO:0008006" key="3">
    <source>
        <dbReference type="Google" id="ProtNLM"/>
    </source>
</evidence>
<reference evidence="1 2" key="1">
    <citation type="journal article" date="2024" name="G3 (Bethesda)">
        <title>Genome assembly of Hibiscus sabdariffa L. provides insights into metabolisms of medicinal natural products.</title>
        <authorList>
            <person name="Kim T."/>
        </authorList>
    </citation>
    <scope>NUCLEOTIDE SEQUENCE [LARGE SCALE GENOMIC DNA]</scope>
    <source>
        <strain evidence="1">TK-2024</strain>
        <tissue evidence="1">Old leaves</tissue>
    </source>
</reference>